<evidence type="ECO:0000313" key="2">
    <source>
        <dbReference type="Proteomes" id="UP000195569"/>
    </source>
</evidence>
<evidence type="ECO:0000313" key="1">
    <source>
        <dbReference type="EMBL" id="SIT35811.1"/>
    </source>
</evidence>
<gene>
    <name evidence="1" type="ORF">BN2476_70003</name>
</gene>
<reference evidence="1" key="1">
    <citation type="submission" date="2016-12" db="EMBL/GenBank/DDBJ databases">
        <authorList>
            <person name="Moulin L."/>
        </authorList>
    </citation>
    <scope>NUCLEOTIDE SEQUENCE [LARGE SCALE GENOMIC DNA]</scope>
    <source>
        <strain evidence="1">STM 7183</strain>
    </source>
</reference>
<dbReference type="AlphaFoldDB" id="A0A1N7RL21"/>
<proteinExistence type="predicted"/>
<accession>A0A1N7RL21</accession>
<name>A0A1N7RL21_9BURK</name>
<comment type="caution">
    <text evidence="1">The sequence shown here is derived from an EMBL/GenBank/DDBJ whole genome shotgun (WGS) entry which is preliminary data.</text>
</comment>
<protein>
    <submittedName>
        <fullName evidence="1">Uncharacterized protein</fullName>
    </submittedName>
</protein>
<dbReference type="Proteomes" id="UP000195569">
    <property type="component" value="Unassembled WGS sequence"/>
</dbReference>
<sequence length="46" mass="5325">MRCSVFEPLRFEDGVVSPRERRKTLLICLSSYAFADCDARSRRCPS</sequence>
<keyword evidence="2" id="KW-1185">Reference proteome</keyword>
<organism evidence="1 2">
    <name type="scientific">Paraburkholderia piptadeniae</name>
    <dbReference type="NCBI Taxonomy" id="1701573"/>
    <lineage>
        <taxon>Bacteria</taxon>
        <taxon>Pseudomonadati</taxon>
        <taxon>Pseudomonadota</taxon>
        <taxon>Betaproteobacteria</taxon>
        <taxon>Burkholderiales</taxon>
        <taxon>Burkholderiaceae</taxon>
        <taxon>Paraburkholderia</taxon>
    </lineage>
</organism>
<dbReference type="EMBL" id="CYGY02000007">
    <property type="protein sequence ID" value="SIT35811.1"/>
    <property type="molecule type" value="Genomic_DNA"/>
</dbReference>